<dbReference type="EC" id="2.7.11.25" evidence="2"/>
<evidence type="ECO:0000256" key="1">
    <source>
        <dbReference type="ARBA" id="ARBA00006529"/>
    </source>
</evidence>
<dbReference type="InterPro" id="IPR050538">
    <property type="entry name" value="MAP_kinase_kinase_kinase"/>
</dbReference>
<evidence type="ECO:0000256" key="6">
    <source>
        <dbReference type="ARBA" id="ARBA00022777"/>
    </source>
</evidence>
<dbReference type="PANTHER" id="PTHR48016:SF29">
    <property type="entry name" value="MITOGEN-ACTIVATED PROTEIN KINASE KINASE KINASE 1-RELATED"/>
    <property type="match status" value="1"/>
</dbReference>
<evidence type="ECO:0000313" key="12">
    <source>
        <dbReference type="EMBL" id="KAH8484286.1"/>
    </source>
</evidence>
<evidence type="ECO:0000256" key="5">
    <source>
        <dbReference type="ARBA" id="ARBA00022741"/>
    </source>
</evidence>
<organism evidence="12 13">
    <name type="scientific">Populus deltoides</name>
    <name type="common">Eastern poplar</name>
    <name type="synonym">Eastern cottonwood</name>
    <dbReference type="NCBI Taxonomy" id="3696"/>
    <lineage>
        <taxon>Eukaryota</taxon>
        <taxon>Viridiplantae</taxon>
        <taxon>Streptophyta</taxon>
        <taxon>Embryophyta</taxon>
        <taxon>Tracheophyta</taxon>
        <taxon>Spermatophyta</taxon>
        <taxon>Magnoliopsida</taxon>
        <taxon>eudicotyledons</taxon>
        <taxon>Gunneridae</taxon>
        <taxon>Pentapetalae</taxon>
        <taxon>rosids</taxon>
        <taxon>fabids</taxon>
        <taxon>Malpighiales</taxon>
        <taxon>Salicaceae</taxon>
        <taxon>Saliceae</taxon>
        <taxon>Populus</taxon>
    </lineage>
</organism>
<dbReference type="InterPro" id="IPR011009">
    <property type="entry name" value="Kinase-like_dom_sf"/>
</dbReference>
<dbReference type="PANTHER" id="PTHR48016">
    <property type="entry name" value="MAP KINASE KINASE KINASE SSK2-RELATED-RELATED"/>
    <property type="match status" value="1"/>
</dbReference>
<dbReference type="GO" id="GO:0005737">
    <property type="term" value="C:cytoplasm"/>
    <property type="evidence" value="ECO:0007669"/>
    <property type="project" value="TreeGrafter"/>
</dbReference>
<keyword evidence="7 10" id="KW-0067">ATP-binding</keyword>
<dbReference type="EMBL" id="JACEGQ020000017">
    <property type="protein sequence ID" value="KAH8484286.1"/>
    <property type="molecule type" value="Genomic_DNA"/>
</dbReference>
<dbReference type="Gene3D" id="3.30.200.20">
    <property type="entry name" value="Phosphorylase Kinase, domain 1"/>
    <property type="match status" value="1"/>
</dbReference>
<feature type="domain" description="Protein kinase" evidence="11">
    <location>
        <begin position="373"/>
        <end position="595"/>
    </location>
</feature>
<comment type="catalytic activity">
    <reaction evidence="8">
        <text>L-threonyl-[protein] + ATP = O-phospho-L-threonyl-[protein] + ADP + H(+)</text>
        <dbReference type="Rhea" id="RHEA:46608"/>
        <dbReference type="Rhea" id="RHEA-COMP:11060"/>
        <dbReference type="Rhea" id="RHEA-COMP:11605"/>
        <dbReference type="ChEBI" id="CHEBI:15378"/>
        <dbReference type="ChEBI" id="CHEBI:30013"/>
        <dbReference type="ChEBI" id="CHEBI:30616"/>
        <dbReference type="ChEBI" id="CHEBI:61977"/>
        <dbReference type="ChEBI" id="CHEBI:456216"/>
        <dbReference type="EC" id="2.7.11.25"/>
    </reaction>
</comment>
<keyword evidence="13" id="KW-1185">Reference proteome</keyword>
<evidence type="ECO:0000256" key="3">
    <source>
        <dbReference type="ARBA" id="ARBA00022527"/>
    </source>
</evidence>
<evidence type="ECO:0000256" key="10">
    <source>
        <dbReference type="PROSITE-ProRule" id="PRU10141"/>
    </source>
</evidence>
<reference evidence="12" key="1">
    <citation type="journal article" date="2021" name="J. Hered.">
        <title>Genome Assembly of Salicaceae Populus deltoides (Eastern Cottonwood) I-69 Based on Nanopore Sequencing and Hi-C Technologies.</title>
        <authorList>
            <person name="Bai S."/>
            <person name="Wu H."/>
            <person name="Zhang J."/>
            <person name="Pan Z."/>
            <person name="Zhao W."/>
            <person name="Li Z."/>
            <person name="Tong C."/>
        </authorList>
    </citation>
    <scope>NUCLEOTIDE SEQUENCE</scope>
    <source>
        <tissue evidence="12">Leaf</tissue>
    </source>
</reference>
<evidence type="ECO:0000256" key="2">
    <source>
        <dbReference type="ARBA" id="ARBA00012406"/>
    </source>
</evidence>
<dbReference type="AlphaFoldDB" id="A0A8T2WTP1"/>
<dbReference type="PROSITE" id="PS00107">
    <property type="entry name" value="PROTEIN_KINASE_ATP"/>
    <property type="match status" value="1"/>
</dbReference>
<accession>A0A8T2WTP1</accession>
<sequence length="595" mass="65936">MPRQSNVLHYRQKDMKSILSFFHFLISSSKVQQNNADAFAQHETGLVQTLRRVIEAPAHSAGYGAQYIGGVSGLTENIRQTILKQLDSPIQNEEIGVFIPPQGADVFSNPEYHDSVLQCLKEIARGNHYNDVNSLAMKISRRRLAITNWEKGGLIGSGSFGSVYKGSNEKGSFFAVKEVSLSNKKSLGPLRNEISILTGLDHENIIQYYGTDKDGEMLYMFLELTKKTERDMLTSARGQSFIIGKGKVATLYTPTSVDLLVLLPDYADAFAQTGMVQTLRRVIEAAAPHSAGYVAQYIGGVSGFTANIVQTIRKKLGSPIQNEEIGGADVSSNPEYQDSVLQCLEEIARGNHYNDVNSLALKISRRRLAITNWEKGGLIGSGSFGSVYKGSNEKGSFFAVKEVSLSNKKSLGPLRNEISILTGLHHENIIQYYGTGEDKEKLYIFLELVSHGTLEQAYKNCPFKESQVSHYTRQILQGLKYLHGCNVIHRDLKCANIPVTEFRNIKLADFGLSKCMEDGKSLKPGLGSSFWMAPEVANPKSGGYDFPSDIWSLGCAVVEMSTGKYPQYHFRDVRALDRTIRMGTDLLFLILSHIL</sequence>
<evidence type="ECO:0000259" key="11">
    <source>
        <dbReference type="PROSITE" id="PS50011"/>
    </source>
</evidence>
<comment type="catalytic activity">
    <reaction evidence="9">
        <text>L-seryl-[protein] + ATP = O-phospho-L-seryl-[protein] + ADP + H(+)</text>
        <dbReference type="Rhea" id="RHEA:17989"/>
        <dbReference type="Rhea" id="RHEA-COMP:9863"/>
        <dbReference type="Rhea" id="RHEA-COMP:11604"/>
        <dbReference type="ChEBI" id="CHEBI:15378"/>
        <dbReference type="ChEBI" id="CHEBI:29999"/>
        <dbReference type="ChEBI" id="CHEBI:30616"/>
        <dbReference type="ChEBI" id="CHEBI:83421"/>
        <dbReference type="ChEBI" id="CHEBI:456216"/>
        <dbReference type="EC" id="2.7.11.25"/>
    </reaction>
</comment>
<dbReference type="Proteomes" id="UP000807159">
    <property type="component" value="Chromosome 17"/>
</dbReference>
<dbReference type="SUPFAM" id="SSF56112">
    <property type="entry name" value="Protein kinase-like (PK-like)"/>
    <property type="match status" value="2"/>
</dbReference>
<keyword evidence="3" id="KW-0723">Serine/threonine-protein kinase</keyword>
<evidence type="ECO:0000256" key="8">
    <source>
        <dbReference type="ARBA" id="ARBA00047559"/>
    </source>
</evidence>
<dbReference type="InterPro" id="IPR000719">
    <property type="entry name" value="Prot_kinase_dom"/>
</dbReference>
<gene>
    <name evidence="12" type="ORF">H0E87_028656</name>
</gene>
<comment type="similarity">
    <text evidence="1">Belongs to the protein kinase superfamily. STE Ser/Thr protein kinase family. MAP kinase kinase kinase subfamily.</text>
</comment>
<keyword evidence="4" id="KW-0808">Transferase</keyword>
<name>A0A8T2WTP1_POPDE</name>
<evidence type="ECO:0000256" key="7">
    <source>
        <dbReference type="ARBA" id="ARBA00022840"/>
    </source>
</evidence>
<evidence type="ECO:0000256" key="9">
    <source>
        <dbReference type="ARBA" id="ARBA00048329"/>
    </source>
</evidence>
<dbReference type="Gene3D" id="1.10.510.10">
    <property type="entry name" value="Transferase(Phosphotransferase) domain 1"/>
    <property type="match status" value="1"/>
</dbReference>
<dbReference type="SMART" id="SM00220">
    <property type="entry name" value="S_TKc"/>
    <property type="match status" value="1"/>
</dbReference>
<dbReference type="GO" id="GO:0005524">
    <property type="term" value="F:ATP binding"/>
    <property type="evidence" value="ECO:0007669"/>
    <property type="project" value="UniProtKB-UniRule"/>
</dbReference>
<dbReference type="InterPro" id="IPR017441">
    <property type="entry name" value="Protein_kinase_ATP_BS"/>
</dbReference>
<dbReference type="Pfam" id="PF00069">
    <property type="entry name" value="Pkinase"/>
    <property type="match status" value="2"/>
</dbReference>
<keyword evidence="6" id="KW-0418">Kinase</keyword>
<protein>
    <recommendedName>
        <fullName evidence="2">mitogen-activated protein kinase kinase kinase</fullName>
        <ecNumber evidence="2">2.7.11.25</ecNumber>
    </recommendedName>
</protein>
<dbReference type="GO" id="GO:0004709">
    <property type="term" value="F:MAP kinase kinase kinase activity"/>
    <property type="evidence" value="ECO:0007669"/>
    <property type="project" value="UniProtKB-EC"/>
</dbReference>
<comment type="caution">
    <text evidence="12">The sequence shown here is derived from an EMBL/GenBank/DDBJ whole genome shotgun (WGS) entry which is preliminary data.</text>
</comment>
<proteinExistence type="inferred from homology"/>
<keyword evidence="5 10" id="KW-0547">Nucleotide-binding</keyword>
<dbReference type="PROSITE" id="PS50011">
    <property type="entry name" value="PROTEIN_KINASE_DOM"/>
    <property type="match status" value="1"/>
</dbReference>
<evidence type="ECO:0000313" key="13">
    <source>
        <dbReference type="Proteomes" id="UP000807159"/>
    </source>
</evidence>
<evidence type="ECO:0000256" key="4">
    <source>
        <dbReference type="ARBA" id="ARBA00022679"/>
    </source>
</evidence>
<feature type="binding site" evidence="10">
    <location>
        <position position="401"/>
    </location>
    <ligand>
        <name>ATP</name>
        <dbReference type="ChEBI" id="CHEBI:30616"/>
    </ligand>
</feature>